<proteinExistence type="predicted"/>
<dbReference type="PANTHER" id="PTHR33878">
    <property type="entry name" value="OS08G0559000 PROTEIN"/>
    <property type="match status" value="1"/>
</dbReference>
<organism evidence="3 4">
    <name type="scientific">Macleaya cordata</name>
    <name type="common">Five-seeded plume-poppy</name>
    <name type="synonym">Bocconia cordata</name>
    <dbReference type="NCBI Taxonomy" id="56857"/>
    <lineage>
        <taxon>Eukaryota</taxon>
        <taxon>Viridiplantae</taxon>
        <taxon>Streptophyta</taxon>
        <taxon>Embryophyta</taxon>
        <taxon>Tracheophyta</taxon>
        <taxon>Spermatophyta</taxon>
        <taxon>Magnoliopsida</taxon>
        <taxon>Ranunculales</taxon>
        <taxon>Papaveraceae</taxon>
        <taxon>Papaveroideae</taxon>
        <taxon>Macleaya</taxon>
    </lineage>
</organism>
<accession>A0A200R7L1</accession>
<dbReference type="PANTHER" id="PTHR33878:SF1">
    <property type="entry name" value="OS08G0559000 PROTEIN"/>
    <property type="match status" value="1"/>
</dbReference>
<dbReference type="OrthoDB" id="1932250at2759"/>
<gene>
    <name evidence="3" type="ORF">BVC80_1831g277</name>
</gene>
<keyword evidence="2" id="KW-0812">Transmembrane</keyword>
<feature type="transmembrane region" description="Helical" evidence="2">
    <location>
        <begin position="116"/>
        <end position="136"/>
    </location>
</feature>
<dbReference type="InterPro" id="IPR045284">
    <property type="entry name" value="At2g27730-like"/>
</dbReference>
<keyword evidence="4" id="KW-1185">Reference proteome</keyword>
<reference evidence="3 4" key="1">
    <citation type="journal article" date="2017" name="Mol. Plant">
        <title>The Genome of Medicinal Plant Macleaya cordata Provides New Insights into Benzylisoquinoline Alkaloids Metabolism.</title>
        <authorList>
            <person name="Liu X."/>
            <person name="Liu Y."/>
            <person name="Huang P."/>
            <person name="Ma Y."/>
            <person name="Qing Z."/>
            <person name="Tang Q."/>
            <person name="Cao H."/>
            <person name="Cheng P."/>
            <person name="Zheng Y."/>
            <person name="Yuan Z."/>
            <person name="Zhou Y."/>
            <person name="Liu J."/>
            <person name="Tang Z."/>
            <person name="Zhuo Y."/>
            <person name="Zhang Y."/>
            <person name="Yu L."/>
            <person name="Huang J."/>
            <person name="Yang P."/>
            <person name="Peng Q."/>
            <person name="Zhang J."/>
            <person name="Jiang W."/>
            <person name="Zhang Z."/>
            <person name="Lin K."/>
            <person name="Ro D.K."/>
            <person name="Chen X."/>
            <person name="Xiong X."/>
            <person name="Shang Y."/>
            <person name="Huang S."/>
            <person name="Zeng J."/>
        </authorList>
    </citation>
    <scope>NUCLEOTIDE SEQUENCE [LARGE SCALE GENOMIC DNA]</scope>
    <source>
        <strain evidence="4">cv. BLH2017</strain>
        <tissue evidence="3">Root</tissue>
    </source>
</reference>
<feature type="transmembrane region" description="Helical" evidence="2">
    <location>
        <begin position="80"/>
        <end position="96"/>
    </location>
</feature>
<evidence type="ECO:0000256" key="1">
    <source>
        <dbReference type="SAM" id="Coils"/>
    </source>
</evidence>
<protein>
    <submittedName>
        <fullName evidence="3">Uncharacterized protein</fullName>
    </submittedName>
</protein>
<keyword evidence="2" id="KW-1133">Transmembrane helix</keyword>
<dbReference type="Proteomes" id="UP000195402">
    <property type="component" value="Unassembled WGS sequence"/>
</dbReference>
<keyword evidence="2" id="KW-0472">Membrane</keyword>
<dbReference type="AlphaFoldDB" id="A0A200R7L1"/>
<evidence type="ECO:0000313" key="4">
    <source>
        <dbReference type="Proteomes" id="UP000195402"/>
    </source>
</evidence>
<feature type="coiled-coil region" evidence="1">
    <location>
        <begin position="36"/>
        <end position="77"/>
    </location>
</feature>
<evidence type="ECO:0000256" key="2">
    <source>
        <dbReference type="SAM" id="Phobius"/>
    </source>
</evidence>
<dbReference type="InParanoid" id="A0A200R7L1"/>
<name>A0A200R7L1_MACCD</name>
<keyword evidence="1" id="KW-0175">Coiled coil</keyword>
<dbReference type="EMBL" id="MVGT01000435">
    <property type="protein sequence ID" value="OVA18712.1"/>
    <property type="molecule type" value="Genomic_DNA"/>
</dbReference>
<evidence type="ECO:0000313" key="3">
    <source>
        <dbReference type="EMBL" id="OVA18712.1"/>
    </source>
</evidence>
<comment type="caution">
    <text evidence="3">The sequence shown here is derived from an EMBL/GenBank/DDBJ whole genome shotgun (WGS) entry which is preliminary data.</text>
</comment>
<sequence>MAMRNAARYVSRRLSSGVRNLIEEEKSAENMYIKIKKSEHEKLQKLASKAETLSNEVHNLRKELQSLSEECEKLATANKSLMVCPPILSCQLLWYTTLMHDFPVFLQEDRSSSPMFGGYAFHVGVLLGIPYLSYIYSREAKAEQVRQLRRNSQF</sequence>